<keyword evidence="2" id="KW-1185">Reference proteome</keyword>
<dbReference type="Proteomes" id="UP001187192">
    <property type="component" value="Unassembled WGS sequence"/>
</dbReference>
<dbReference type="Gene3D" id="1.20.5.4130">
    <property type="match status" value="1"/>
</dbReference>
<evidence type="ECO:0008006" key="3">
    <source>
        <dbReference type="Google" id="ProtNLM"/>
    </source>
</evidence>
<comment type="caution">
    <text evidence="1">The sequence shown here is derived from an EMBL/GenBank/DDBJ whole genome shotgun (WGS) entry which is preliminary data.</text>
</comment>
<accession>A0AA87ZKV2</accession>
<dbReference type="Gramene" id="FCD_00006460-RA">
    <property type="protein sequence ID" value="FCD_00006460-RA:cds"/>
    <property type="gene ID" value="FCD_00006460"/>
</dbReference>
<dbReference type="EMBL" id="BTGU01000006">
    <property type="protein sequence ID" value="GMN36307.1"/>
    <property type="molecule type" value="Genomic_DNA"/>
</dbReference>
<sequence length="65" mass="7096">MAEALVSSLITHLGSVALARIEDEIRLVKGVDEDVANLKTNLEDIEAADRDIFMKNISTNQELGV</sequence>
<protein>
    <recommendedName>
        <fullName evidence="3">Rx N-terminal domain-containing protein</fullName>
    </recommendedName>
</protein>
<proteinExistence type="predicted"/>
<gene>
    <name evidence="1" type="ORF">TIFTF001_005926</name>
</gene>
<organism evidence="1 2">
    <name type="scientific">Ficus carica</name>
    <name type="common">Common fig</name>
    <dbReference type="NCBI Taxonomy" id="3494"/>
    <lineage>
        <taxon>Eukaryota</taxon>
        <taxon>Viridiplantae</taxon>
        <taxon>Streptophyta</taxon>
        <taxon>Embryophyta</taxon>
        <taxon>Tracheophyta</taxon>
        <taxon>Spermatophyta</taxon>
        <taxon>Magnoliopsida</taxon>
        <taxon>eudicotyledons</taxon>
        <taxon>Gunneridae</taxon>
        <taxon>Pentapetalae</taxon>
        <taxon>rosids</taxon>
        <taxon>fabids</taxon>
        <taxon>Rosales</taxon>
        <taxon>Moraceae</taxon>
        <taxon>Ficeae</taxon>
        <taxon>Ficus</taxon>
    </lineage>
</organism>
<reference evidence="1" key="1">
    <citation type="submission" date="2023-07" db="EMBL/GenBank/DDBJ databases">
        <title>draft genome sequence of fig (Ficus carica).</title>
        <authorList>
            <person name="Takahashi T."/>
            <person name="Nishimura K."/>
        </authorList>
    </citation>
    <scope>NUCLEOTIDE SEQUENCE</scope>
</reference>
<name>A0AA87ZKV2_FICCA</name>
<dbReference type="AlphaFoldDB" id="A0AA87ZKV2"/>
<evidence type="ECO:0000313" key="1">
    <source>
        <dbReference type="EMBL" id="GMN36307.1"/>
    </source>
</evidence>
<evidence type="ECO:0000313" key="2">
    <source>
        <dbReference type="Proteomes" id="UP001187192"/>
    </source>
</evidence>